<sequence length="93" mass="11512">MEIIYTKESKMLFKQIVNMISIWFLNEKTVIVKLNFYYQLIFIRVNLTTYPKKKRHLLLNLSISKRHYFTPHLLNFPLNLTVYHYHMKIQLHR</sequence>
<protein>
    <submittedName>
        <fullName evidence="1">Uncharacterized protein</fullName>
    </submittedName>
</protein>
<dbReference type="Proteomes" id="UP000030687">
    <property type="component" value="Unassembled WGS sequence"/>
</dbReference>
<organism evidence="1 2">
    <name type="scientific">Citrus clementina</name>
    <name type="common">Clementine</name>
    <name type="synonym">Citrus deliciosa x Citrus sinensis</name>
    <dbReference type="NCBI Taxonomy" id="85681"/>
    <lineage>
        <taxon>Eukaryota</taxon>
        <taxon>Viridiplantae</taxon>
        <taxon>Streptophyta</taxon>
        <taxon>Embryophyta</taxon>
        <taxon>Tracheophyta</taxon>
        <taxon>Spermatophyta</taxon>
        <taxon>Magnoliopsida</taxon>
        <taxon>eudicotyledons</taxon>
        <taxon>Gunneridae</taxon>
        <taxon>Pentapetalae</taxon>
        <taxon>rosids</taxon>
        <taxon>malvids</taxon>
        <taxon>Sapindales</taxon>
        <taxon>Rutaceae</taxon>
        <taxon>Aurantioideae</taxon>
        <taxon>Citrus</taxon>
    </lineage>
</organism>
<accession>V4T836</accession>
<dbReference type="KEGG" id="cic:CICLE_v10002962mg"/>
<evidence type="ECO:0000313" key="2">
    <source>
        <dbReference type="Proteomes" id="UP000030687"/>
    </source>
</evidence>
<name>V4T836_CITCL</name>
<proteinExistence type="predicted"/>
<dbReference type="EMBL" id="KI536799">
    <property type="protein sequence ID" value="ESR45696.1"/>
    <property type="molecule type" value="Genomic_DNA"/>
</dbReference>
<keyword evidence="2" id="KW-1185">Reference proteome</keyword>
<dbReference type="InParanoid" id="V4T836"/>
<evidence type="ECO:0000313" key="1">
    <source>
        <dbReference type="EMBL" id="ESR45696.1"/>
    </source>
</evidence>
<reference evidence="1 2" key="1">
    <citation type="submission" date="2013-10" db="EMBL/GenBank/DDBJ databases">
        <authorList>
            <consortium name="International Citrus Genome Consortium"/>
            <person name="Jenkins J."/>
            <person name="Schmutz J."/>
            <person name="Prochnik S."/>
            <person name="Rokhsar D."/>
            <person name="Gmitter F."/>
            <person name="Ollitrault P."/>
            <person name="Machado M."/>
            <person name="Talon M."/>
            <person name="Wincker P."/>
            <person name="Jaillon O."/>
            <person name="Morgante M."/>
        </authorList>
    </citation>
    <scope>NUCLEOTIDE SEQUENCE</scope>
    <source>
        <strain evidence="2">cv. Clemenules</strain>
    </source>
</reference>
<gene>
    <name evidence="1" type="ORF">CICLE_v10002962mg</name>
</gene>
<dbReference type="AlphaFoldDB" id="V4T836"/>
<dbReference type="Gramene" id="ESR45696">
    <property type="protein sequence ID" value="ESR45696"/>
    <property type="gene ID" value="CICLE_v10002962mg"/>
</dbReference>